<dbReference type="PANTHER" id="PTHR22780">
    <property type="entry name" value="ADAPTIN, ALPHA/GAMMA/EPSILON"/>
    <property type="match status" value="1"/>
</dbReference>
<keyword evidence="3" id="KW-0653">Protein transport</keyword>
<feature type="compositionally biased region" description="Low complexity" evidence="5">
    <location>
        <begin position="697"/>
        <end position="711"/>
    </location>
</feature>
<gene>
    <name evidence="7" type="ORF">THAOC_10038</name>
</gene>
<dbReference type="OMA" id="APNNAWY"/>
<dbReference type="eggNOG" id="KOG1062">
    <property type="taxonomic scope" value="Eukaryota"/>
</dbReference>
<feature type="compositionally biased region" description="Low complexity" evidence="5">
    <location>
        <begin position="734"/>
        <end position="748"/>
    </location>
</feature>
<feature type="region of interest" description="Disordered" evidence="5">
    <location>
        <begin position="656"/>
        <end position="898"/>
    </location>
</feature>
<dbReference type="InterPro" id="IPR028269">
    <property type="entry name" value="AP4E1_C"/>
</dbReference>
<dbReference type="GO" id="GO:0030122">
    <property type="term" value="C:AP-2 adaptor complex"/>
    <property type="evidence" value="ECO:0007669"/>
    <property type="project" value="InterPro"/>
</dbReference>
<reference evidence="7 8" key="1">
    <citation type="journal article" date="2012" name="Genome Biol.">
        <title>Genome and low-iron response of an oceanic diatom adapted to chronic iron limitation.</title>
        <authorList>
            <person name="Lommer M."/>
            <person name="Specht M."/>
            <person name="Roy A.S."/>
            <person name="Kraemer L."/>
            <person name="Andreson R."/>
            <person name="Gutowska M.A."/>
            <person name="Wolf J."/>
            <person name="Bergner S.V."/>
            <person name="Schilhabel M.B."/>
            <person name="Klostermeier U.C."/>
            <person name="Beiko R.G."/>
            <person name="Rosenstiel P."/>
            <person name="Hippler M."/>
            <person name="Laroche J."/>
        </authorList>
    </citation>
    <scope>NUCLEOTIDE SEQUENCE [LARGE SCALE GENOMIC DNA]</scope>
    <source>
        <strain evidence="7 8">CCMP1005</strain>
    </source>
</reference>
<feature type="compositionally biased region" description="Low complexity" evidence="5">
    <location>
        <begin position="774"/>
        <end position="784"/>
    </location>
</feature>
<keyword evidence="8" id="KW-1185">Reference proteome</keyword>
<dbReference type="InterPro" id="IPR050840">
    <property type="entry name" value="Adaptor_Complx_Large_Subunit"/>
</dbReference>
<sequence>MSGMHLSREFFELIKAIGESKSKQEEDRIIAREVVTLKKKLETGGAGGGGGLSMIPGSPVPSMGGNAGNQNGLNTNKKKAREFLVRVLYVEMLGHDGSFGYIKAVELAASQSITHKRTGYLLCSCCLSPDHEFRFMLVNQMQRDLISSNLLESCGALLAVTSLITPDLVGTVSTQVMGLLEHSAETVRKKAIIALHRLYQLNPDIVTKEEVVEKVRRMLCDRDPAVMGATLNVIEALARCDVAPFKDLVPSLVSILKQICERRLPSEYDYHRIPAPWMQMKIIRILSVVGKNDSQASEGMYEILREALRKAEEAGINASNAIVYECIRCITMIYPNAVLLDSAGASISRFLSSRSQNLRYLGIIGLASIVEKHPKYAADHQLAVIECLEDKDETLLRKTLDLLYRMTNPVNVEFITDRLLHFLRGSTDPYLKSDLTSKICTISERFAPNNAWYVSTITELFKIAGDLVDPDVATNLMSLIAEGTGNEDDDEEADMVLRKQSVELYVSLLASPPNRMSRVLVETLAWVLGEYGYLSSAMSLDAIIDSMCKLLHSGNNARLGGGATSTRRLVLSAIMKMVAQFGSCPQCAAKIIDDYTLSEDPDAQRRCLEFQAIITTAPQLLSEVFPVDASLEDVEVDVNMNFLDGIVSVAAANGARPYSKPDDDDDDDDYLSSQTATGSAFKMTPYEKPTERAYGQGAMAGLGSSSMGPSATTAGVALPPGQAPGVNSPTSALQQPQQTTSPGQPQLTIRNSGANVWGKKPTAQAAPPAPPVAASPSVNSFSSPSPAPPRPTYGGFGAQVQSTSSAPPPAKTAEQLEKERMAAALFGGIGASAPPPPVPPSQPVSTPQPRATVPQQQPLSVQSQAPQPTTSFAPAAPQPPAAPAPEIDLLGFDSSGVSEPAAISSSVDMLAPTPLIDEPTMNGSLSVPPVPAAEPEPPKVEAPAPPDDPFAAAGLLDGFGDSSLPTLSTTEALDSAKFEYSGSPIAPFTITTPQFGERWGSCPSTHSVTIASSTNVNSLSKFVSLCVRAGLHKVEEIAATNEGIAACMAGGGSSIALVHGKVSPLSGDASRLDITVKSSDANLGSQLAMYMQNMCR</sequence>
<dbReference type="GO" id="GO:0006886">
    <property type="term" value="P:intracellular protein transport"/>
    <property type="evidence" value="ECO:0007669"/>
    <property type="project" value="InterPro"/>
</dbReference>
<feature type="region of interest" description="Disordered" evidence="5">
    <location>
        <begin position="920"/>
        <end position="941"/>
    </location>
</feature>
<evidence type="ECO:0000256" key="5">
    <source>
        <dbReference type="SAM" id="MobiDB-lite"/>
    </source>
</evidence>
<accession>K0TDZ6</accession>
<dbReference type="SUPFAM" id="SSF48371">
    <property type="entry name" value="ARM repeat"/>
    <property type="match status" value="1"/>
</dbReference>
<dbReference type="GO" id="GO:0072583">
    <property type="term" value="P:clathrin-dependent endocytosis"/>
    <property type="evidence" value="ECO:0007669"/>
    <property type="project" value="InterPro"/>
</dbReference>
<dbReference type="Pfam" id="PF14807">
    <property type="entry name" value="AP4E_app_platf"/>
    <property type="match status" value="1"/>
</dbReference>
<dbReference type="Proteomes" id="UP000266841">
    <property type="component" value="Unassembled WGS sequence"/>
</dbReference>
<dbReference type="GO" id="GO:0035615">
    <property type="term" value="F:clathrin adaptor activity"/>
    <property type="evidence" value="ECO:0007669"/>
    <property type="project" value="InterPro"/>
</dbReference>
<dbReference type="AlphaFoldDB" id="K0TDZ6"/>
<proteinExistence type="predicted"/>
<evidence type="ECO:0000313" key="7">
    <source>
        <dbReference type="EMBL" id="EJK68752.1"/>
    </source>
</evidence>
<dbReference type="SMART" id="SM01356">
    <property type="entry name" value="AP4E_app_platf"/>
    <property type="match status" value="1"/>
</dbReference>
<comment type="caution">
    <text evidence="7">The sequence shown here is derived from an EMBL/GenBank/DDBJ whole genome shotgun (WGS) entry which is preliminary data.</text>
</comment>
<keyword evidence="4" id="KW-0472">Membrane</keyword>
<dbReference type="Gene3D" id="1.25.10.10">
    <property type="entry name" value="Leucine-rich Repeat Variant"/>
    <property type="match status" value="1"/>
</dbReference>
<feature type="compositionally biased region" description="Low complexity" evidence="5">
    <location>
        <begin position="843"/>
        <end position="875"/>
    </location>
</feature>
<comment type="subcellular location">
    <subcellularLocation>
        <location evidence="1">Endomembrane system</location>
    </subcellularLocation>
</comment>
<protein>
    <recommendedName>
        <fullName evidence="6">AP-4 complex subunit epsilon-1 C-terminal domain-containing protein</fullName>
    </recommendedName>
</protein>
<feature type="compositionally biased region" description="Pro residues" evidence="5">
    <location>
        <begin position="833"/>
        <end position="842"/>
    </location>
</feature>
<evidence type="ECO:0000256" key="1">
    <source>
        <dbReference type="ARBA" id="ARBA00004308"/>
    </source>
</evidence>
<evidence type="ECO:0000256" key="2">
    <source>
        <dbReference type="ARBA" id="ARBA00022448"/>
    </source>
</evidence>
<evidence type="ECO:0000256" key="4">
    <source>
        <dbReference type="ARBA" id="ARBA00023136"/>
    </source>
</evidence>
<dbReference type="EMBL" id="AGNL01010879">
    <property type="protein sequence ID" value="EJK68752.1"/>
    <property type="molecule type" value="Genomic_DNA"/>
</dbReference>
<dbReference type="InterPro" id="IPR016024">
    <property type="entry name" value="ARM-type_fold"/>
</dbReference>
<feature type="domain" description="AP-4 complex subunit epsilon-1 C-terminal" evidence="6">
    <location>
        <begin position="986"/>
        <end position="1096"/>
    </location>
</feature>
<keyword evidence="2" id="KW-0813">Transport</keyword>
<name>K0TDZ6_THAOC</name>
<feature type="region of interest" description="Disordered" evidence="5">
    <location>
        <begin position="48"/>
        <end position="74"/>
    </location>
</feature>
<dbReference type="OrthoDB" id="29308at2759"/>
<evidence type="ECO:0000259" key="6">
    <source>
        <dbReference type="SMART" id="SM01356"/>
    </source>
</evidence>
<dbReference type="InterPro" id="IPR002553">
    <property type="entry name" value="Clathrin/coatomer_adapt-like_N"/>
</dbReference>
<dbReference type="Pfam" id="PF01602">
    <property type="entry name" value="Adaptin_N"/>
    <property type="match status" value="1"/>
</dbReference>
<evidence type="ECO:0000256" key="3">
    <source>
        <dbReference type="ARBA" id="ARBA00022927"/>
    </source>
</evidence>
<organism evidence="7 8">
    <name type="scientific">Thalassiosira oceanica</name>
    <name type="common">Marine diatom</name>
    <dbReference type="NCBI Taxonomy" id="159749"/>
    <lineage>
        <taxon>Eukaryota</taxon>
        <taxon>Sar</taxon>
        <taxon>Stramenopiles</taxon>
        <taxon>Ochrophyta</taxon>
        <taxon>Bacillariophyta</taxon>
        <taxon>Coscinodiscophyceae</taxon>
        <taxon>Thalassiosirophycidae</taxon>
        <taxon>Thalassiosirales</taxon>
        <taxon>Thalassiosiraceae</taxon>
        <taxon>Thalassiosira</taxon>
    </lineage>
</organism>
<evidence type="ECO:0000313" key="8">
    <source>
        <dbReference type="Proteomes" id="UP000266841"/>
    </source>
</evidence>
<dbReference type="InterPro" id="IPR011989">
    <property type="entry name" value="ARM-like"/>
</dbReference>